<feature type="compositionally biased region" description="Basic and acidic residues" evidence="2">
    <location>
        <begin position="637"/>
        <end position="658"/>
    </location>
</feature>
<feature type="compositionally biased region" description="Basic and acidic residues" evidence="2">
    <location>
        <begin position="823"/>
        <end position="837"/>
    </location>
</feature>
<feature type="region of interest" description="Disordered" evidence="2">
    <location>
        <begin position="448"/>
        <end position="467"/>
    </location>
</feature>
<dbReference type="Proteomes" id="UP000887572">
    <property type="component" value="Unplaced"/>
</dbReference>
<feature type="compositionally biased region" description="Basic and acidic residues" evidence="2">
    <location>
        <begin position="701"/>
        <end position="730"/>
    </location>
</feature>
<dbReference type="PANTHER" id="PTHR21724:SF109">
    <property type="entry name" value="SHKT DOMAIN-CONTAINING PROTEIN"/>
    <property type="match status" value="1"/>
</dbReference>
<feature type="compositionally biased region" description="Basic and acidic residues" evidence="2">
    <location>
        <begin position="1382"/>
        <end position="1398"/>
    </location>
</feature>
<accession>A0A914HNT8</accession>
<feature type="region of interest" description="Disordered" evidence="2">
    <location>
        <begin position="1361"/>
        <end position="1421"/>
    </location>
</feature>
<comment type="caution">
    <text evidence="1">Lacks conserved residue(s) required for the propagation of feature annotation.</text>
</comment>
<feature type="compositionally biased region" description="Basic and acidic residues" evidence="2">
    <location>
        <begin position="1190"/>
        <end position="1206"/>
    </location>
</feature>
<dbReference type="InterPro" id="IPR003582">
    <property type="entry name" value="ShKT_dom"/>
</dbReference>
<feature type="compositionally biased region" description="Basic and acidic residues" evidence="2">
    <location>
        <begin position="1018"/>
        <end position="1031"/>
    </location>
</feature>
<dbReference type="Gene3D" id="1.10.10.1870">
    <property type="entry name" value="ShTK domain-like"/>
    <property type="match status" value="1"/>
</dbReference>
<feature type="region of interest" description="Disordered" evidence="2">
    <location>
        <begin position="1125"/>
        <end position="1229"/>
    </location>
</feature>
<proteinExistence type="predicted"/>
<feature type="compositionally biased region" description="Polar residues" evidence="2">
    <location>
        <begin position="946"/>
        <end position="956"/>
    </location>
</feature>
<feature type="region of interest" description="Disordered" evidence="2">
    <location>
        <begin position="1468"/>
        <end position="1493"/>
    </location>
</feature>
<feature type="compositionally biased region" description="Polar residues" evidence="2">
    <location>
        <begin position="838"/>
        <end position="857"/>
    </location>
</feature>
<feature type="compositionally biased region" description="Basic and acidic residues" evidence="2">
    <location>
        <begin position="746"/>
        <end position="807"/>
    </location>
</feature>
<evidence type="ECO:0000256" key="2">
    <source>
        <dbReference type="SAM" id="MobiDB-lite"/>
    </source>
</evidence>
<keyword evidence="1" id="KW-1015">Disulfide bond</keyword>
<feature type="compositionally biased region" description="Basic and acidic residues" evidence="2">
    <location>
        <begin position="494"/>
        <end position="503"/>
    </location>
</feature>
<keyword evidence="4" id="KW-1185">Reference proteome</keyword>
<sequence>MKTFIFSLFPIIIIITVFAWYDTVVVPVTAEKDHRDISELLSDTADARQLNEIKRSNVMPKQSPPPRAIDIKRVPFTLPSAAENIRAVRRCQFSNGTLWPSATDCDDELGSGACETIFSANKVLRRTKESSRPLACLNKELADLARRCAKTCAFCCETPQFNCKDSGGTLIDCEKHKAKCKEPSWRRVMMSVCEHTCGLCAADACFDAADDCTSLRHLCFHHAVSPLVRQQCARSCGLCKPEDAARRSTASQEVLDVQKTPKEVIVLVRKNSQITSTVMPKSALCQDASSSCADSAGLCNDKDHFCSTVSRWGFHLARQSTRDDEQKRRPLSVKLAGGVASFGDRPALRTVGWSPSGSAAGATLSERDSCGEAPPLHFRLGLTRRAVPNWDRPTAKFLSAGDGVRASPLNCWLRIEIVPPAVCGGIRIYADFLKDKCSKTCGHCKAENERESDDCSSGQQDNEDEDQQFEAVRHIRNRPSAANNASGIKVLPGGKREKLPKKSNDKFSDGLIIKFRGGGHNEEIVLRGQRGETLRISRELLLEDDEQSAFCDIGKSPAVNGKEETEKKKNGTGEIAQGQKRGRQLEKQKERKKKHKDREAKTVNELSTEKQSDEEEEEEEETRETEEEEEKSAGNYRGDERMRKDERQIEDMMVKVVDKTPTQRGRNRINREQRRFPAPRSLGRINHHSFSLEGRSSRMRSIPDEKVSDAKSLPDEKASDAKSLPDEKASDAISLPYEKAFGAKSLPDEKAFGAKSLPDEKAFDAKSIPDEKAFDAKSIPDEKASDAKSLPDEKASDAKSRSDEKASGAKSLPGENASGAKNLPDEKASVFRDESGSRGKNQLTDQNARAKNLTNGRAFSARSLPDERISENKNLADQRSSAAEAFPDQRISKTKNLPNRRASSSRSIADEKSLETKSADERLASRTKNPKEAPSDTKKLPEQKPSPGTVSGNSRLSQRILELLKNLKIARAAVTNYDTRRRRKRSSNSDQQNPTVPDQNRDHPKQNSTIAEQNFLERFPEEKPPDELKMEEAKLEKMVEEGQKMDEELLHGMIEEEDKLEHDEEELVEKIIEEKEKPNEESVDGIMEEEEKAHEKIVDELLEQLGGRYDAEYIVVKAMLEEIGAVSVDEPYNNSQRAQRLPKLKEELQESEEDVEEDDNDSGQVEEEYDEEEEDGNEDYEEVEEQILDDQWRPKVKVDDQDRAVPDQEGDTFPDDPVDEDDNNSLPDDKVRQFDTFAAAKSPKLTDFDRSEDDDWSKTADGRRIDRRNQMVHLRTNPDESRISVFNLNIMITYLIYCFLGGIRGALERVRLRYGFDNGTMEEMLANLLLDTERDIANGLKAILGELRTLKNSDGRKRTAELLRDDDDGRRGSTASGRKPMIGRDDDERGDDQSERATIRKSGGRRKKKSGNRRQYDQDNRTLRQLLNLLVDKKRAESVQNVVAKADNGGEDALPSLEELLELIKNQRKAMDKKTKSDKDGEEKKKPRPPPLASRRLRIVTARAASAIPRRTPSANVVLPRRVVLSSGGPISSGYRLVPIVGPGKQVSVPAQVYVTGQGTFLPPVNAGQQPAYPVPTTHFRPQEGQAVPAAQPQQIQIQQSPNQQQPAVAPPQQIVVQLPQQFQPQSQFVGQQQQLQPQQQPQTVYVQPQPSQQIQAVPATQPQQQPQLVVQRPAQQPLLSKPQQQQNLVVVDTPPGPGPSGLPRATVPFLQPSRVSRGSYAMLRNNVVGGFVGPAATPNCRDYHPYCEQIVPRGFCFSELYSLRTKREYCPQSCGLC</sequence>
<dbReference type="PROSITE" id="PS51670">
    <property type="entry name" value="SHKT"/>
    <property type="match status" value="2"/>
</dbReference>
<feature type="region of interest" description="Disordered" evidence="2">
    <location>
        <begin position="1590"/>
        <end position="1611"/>
    </location>
</feature>
<feature type="region of interest" description="Disordered" evidence="2">
    <location>
        <begin position="552"/>
        <end position="956"/>
    </location>
</feature>
<dbReference type="SMART" id="SM00254">
    <property type="entry name" value="ShKT"/>
    <property type="match status" value="4"/>
</dbReference>
<dbReference type="WBParaSite" id="Gr19_v10_g2515.t2">
    <property type="protein sequence ID" value="Gr19_v10_g2515.t2"/>
    <property type="gene ID" value="Gr19_v10_g2515"/>
</dbReference>
<feature type="compositionally biased region" description="Basic and acidic residues" evidence="2">
    <location>
        <begin position="597"/>
        <end position="611"/>
    </location>
</feature>
<feature type="compositionally biased region" description="Basic and acidic residues" evidence="2">
    <location>
        <begin position="561"/>
        <end position="571"/>
    </location>
</feature>
<feature type="region of interest" description="Disordered" evidence="2">
    <location>
        <begin position="971"/>
        <end position="1031"/>
    </location>
</feature>
<feature type="domain" description="ShKT" evidence="3">
    <location>
        <begin position="205"/>
        <end position="239"/>
    </location>
</feature>
<evidence type="ECO:0000259" key="3">
    <source>
        <dbReference type="PROSITE" id="PS51670"/>
    </source>
</evidence>
<feature type="domain" description="ShKT" evidence="3">
    <location>
        <begin position="1741"/>
        <end position="1778"/>
    </location>
</feature>
<feature type="compositionally biased region" description="Polar residues" evidence="2">
    <location>
        <begin position="988"/>
        <end position="998"/>
    </location>
</feature>
<feature type="compositionally biased region" description="Basic residues" evidence="2">
    <location>
        <begin position="1402"/>
        <end position="1412"/>
    </location>
</feature>
<dbReference type="PANTHER" id="PTHR21724">
    <property type="entry name" value="SHKT DOMAIN-CONTAINING PROTEIN"/>
    <property type="match status" value="1"/>
</dbReference>
<feature type="compositionally biased region" description="Acidic residues" evidence="2">
    <location>
        <begin position="1208"/>
        <end position="1223"/>
    </location>
</feature>
<feature type="compositionally biased region" description="Basic and acidic residues" evidence="2">
    <location>
        <begin position="1361"/>
        <end position="1371"/>
    </location>
</feature>
<feature type="compositionally biased region" description="Basic and acidic residues" evidence="2">
    <location>
        <begin position="908"/>
        <end position="942"/>
    </location>
</feature>
<feature type="compositionally biased region" description="Acidic residues" evidence="2">
    <location>
        <begin position="612"/>
        <end position="630"/>
    </location>
</feature>
<feature type="disulfide bond" evidence="1">
    <location>
        <begin position="205"/>
        <end position="239"/>
    </location>
</feature>
<feature type="compositionally biased region" description="Basic and acidic residues" evidence="2">
    <location>
        <begin position="1469"/>
        <end position="1485"/>
    </location>
</feature>
<feature type="region of interest" description="Disordered" evidence="2">
    <location>
        <begin position="481"/>
        <end position="503"/>
    </location>
</feature>
<reference evidence="5" key="1">
    <citation type="submission" date="2022-11" db="UniProtKB">
        <authorList>
            <consortium name="WormBaseParasite"/>
        </authorList>
    </citation>
    <scope>IDENTIFICATION</scope>
</reference>
<organism evidence="4 5">
    <name type="scientific">Globodera rostochiensis</name>
    <name type="common">Golden nematode worm</name>
    <name type="synonym">Heterodera rostochiensis</name>
    <dbReference type="NCBI Taxonomy" id="31243"/>
    <lineage>
        <taxon>Eukaryota</taxon>
        <taxon>Metazoa</taxon>
        <taxon>Ecdysozoa</taxon>
        <taxon>Nematoda</taxon>
        <taxon>Chromadorea</taxon>
        <taxon>Rhabditida</taxon>
        <taxon>Tylenchina</taxon>
        <taxon>Tylenchomorpha</taxon>
        <taxon>Tylenchoidea</taxon>
        <taxon>Heteroderidae</taxon>
        <taxon>Heteroderinae</taxon>
        <taxon>Globodera</taxon>
    </lineage>
</organism>
<evidence type="ECO:0000313" key="5">
    <source>
        <dbReference type="WBParaSite" id="Gr19_v10_g2515.t2"/>
    </source>
</evidence>
<feature type="compositionally biased region" description="Basic and acidic residues" evidence="2">
    <location>
        <begin position="864"/>
        <end position="876"/>
    </location>
</feature>
<evidence type="ECO:0000313" key="4">
    <source>
        <dbReference type="Proteomes" id="UP000887572"/>
    </source>
</evidence>
<dbReference type="Pfam" id="PF01549">
    <property type="entry name" value="ShK"/>
    <property type="match status" value="4"/>
</dbReference>
<feature type="compositionally biased region" description="Polar residues" evidence="2">
    <location>
        <begin position="894"/>
        <end position="907"/>
    </location>
</feature>
<evidence type="ECO:0000256" key="1">
    <source>
        <dbReference type="PROSITE-ProRule" id="PRU01005"/>
    </source>
</evidence>
<feature type="compositionally biased region" description="Acidic residues" evidence="2">
    <location>
        <begin position="1149"/>
        <end position="1188"/>
    </location>
</feature>
<protein>
    <submittedName>
        <fullName evidence="5">ShKT domain-containing protein</fullName>
    </submittedName>
</protein>
<dbReference type="Gene3D" id="1.10.10.1940">
    <property type="match status" value="2"/>
</dbReference>
<name>A0A914HNT8_GLORO</name>
<feature type="region of interest" description="Disordered" evidence="2">
    <location>
        <begin position="1641"/>
        <end position="1669"/>
    </location>
</feature>